<reference evidence="1 2" key="1">
    <citation type="submission" date="2018-03" db="EMBL/GenBank/DDBJ databases">
        <title>Bacteriophage NCPPB3778 and a type I-E CRISPR drive the evolution of the US Biological Select Agent, Rathayibacter toxicus.</title>
        <authorList>
            <person name="Davis E.W.II."/>
            <person name="Tabima J.F."/>
            <person name="Weisberg A.J."/>
            <person name="Dantas Lopes L."/>
            <person name="Wiseman M.S."/>
            <person name="Wiseman M.S."/>
            <person name="Pupko T."/>
            <person name="Belcher M.S."/>
            <person name="Sechler A.J."/>
            <person name="Tancos M.A."/>
            <person name="Schroeder B.K."/>
            <person name="Murray T.D."/>
            <person name="Luster D.G."/>
            <person name="Schneider W.L."/>
            <person name="Rogers E."/>
            <person name="Andreote F.D."/>
            <person name="Grunwald N.J."/>
            <person name="Putnam M.L."/>
            <person name="Chang J.H."/>
        </authorList>
    </citation>
    <scope>NUCLEOTIDE SEQUENCE [LARGE SCALE GENOMIC DNA]</scope>
    <source>
        <strain evidence="1 2">DSM 15933</strain>
    </source>
</reference>
<dbReference type="RefSeq" id="WP_107575571.1">
    <property type="nucleotide sequence ID" value="NZ_PZPL01000001.1"/>
</dbReference>
<keyword evidence="2" id="KW-1185">Reference proteome</keyword>
<evidence type="ECO:0000313" key="2">
    <source>
        <dbReference type="Proteomes" id="UP000241085"/>
    </source>
</evidence>
<sequence>MGLREDAEELVRAHRRAVEQAQAVEPWADPEAPEWCGELAAALWQGAFRPSPVYYRAEDPSHAWRGPHTVQLHHLGFGWMITARSMREGALVPSTAVVLETGSLWLGLGPGRRPHRGLLALADTESVEGLQPGHDHYFAVRRFGAGDEAAAAERRLLFGVAGLAALIEDAVRVGPHGELDWEL</sequence>
<protein>
    <submittedName>
        <fullName evidence="1">Uncharacterized protein</fullName>
    </submittedName>
</protein>
<comment type="caution">
    <text evidence="1">The sequence shown here is derived from an EMBL/GenBank/DDBJ whole genome shotgun (WGS) entry which is preliminary data.</text>
</comment>
<dbReference type="EMBL" id="PZPL01000001">
    <property type="protein sequence ID" value="PTL74414.1"/>
    <property type="molecule type" value="Genomic_DNA"/>
</dbReference>
<proteinExistence type="predicted"/>
<accession>A0A2T4UY03</accession>
<name>A0A2T4UY03_9MICO</name>
<organism evidence="1 2">
    <name type="scientific">Rathayibacter caricis DSM 15933</name>
    <dbReference type="NCBI Taxonomy" id="1328867"/>
    <lineage>
        <taxon>Bacteria</taxon>
        <taxon>Bacillati</taxon>
        <taxon>Actinomycetota</taxon>
        <taxon>Actinomycetes</taxon>
        <taxon>Micrococcales</taxon>
        <taxon>Microbacteriaceae</taxon>
        <taxon>Rathayibacter</taxon>
    </lineage>
</organism>
<dbReference type="Proteomes" id="UP000241085">
    <property type="component" value="Unassembled WGS sequence"/>
</dbReference>
<gene>
    <name evidence="1" type="ORF">C1I63_17355</name>
</gene>
<evidence type="ECO:0000313" key="1">
    <source>
        <dbReference type="EMBL" id="PTL74414.1"/>
    </source>
</evidence>
<dbReference type="AlphaFoldDB" id="A0A2T4UY03"/>